<keyword evidence="12" id="KW-0234">DNA repair</keyword>
<dbReference type="OrthoDB" id="9802365at2"/>
<dbReference type="GO" id="GO:0032357">
    <property type="term" value="F:oxidized purine DNA binding"/>
    <property type="evidence" value="ECO:0007669"/>
    <property type="project" value="TreeGrafter"/>
</dbReference>
<evidence type="ECO:0000313" key="16">
    <source>
        <dbReference type="EMBL" id="QAA83248.1"/>
    </source>
</evidence>
<dbReference type="InterPro" id="IPR023170">
    <property type="entry name" value="HhH_base_excis_C"/>
</dbReference>
<evidence type="ECO:0000256" key="8">
    <source>
        <dbReference type="ARBA" id="ARBA00022763"/>
    </source>
</evidence>
<dbReference type="InterPro" id="IPR000445">
    <property type="entry name" value="HhH_motif"/>
</dbReference>
<evidence type="ECO:0000256" key="7">
    <source>
        <dbReference type="ARBA" id="ARBA00022723"/>
    </source>
</evidence>
<dbReference type="InterPro" id="IPR005760">
    <property type="entry name" value="A/G_AdeGlyc_MutY"/>
</dbReference>
<dbReference type="PANTHER" id="PTHR42944:SF1">
    <property type="entry name" value="ADENINE DNA GLYCOSYLASE"/>
    <property type="match status" value="1"/>
</dbReference>
<keyword evidence="17" id="KW-1185">Reference proteome</keyword>
<dbReference type="PANTHER" id="PTHR42944">
    <property type="entry name" value="ADENINE DNA GLYCOSYLASE"/>
    <property type="match status" value="1"/>
</dbReference>
<reference evidence="16 17" key="1">
    <citation type="submission" date="2019-01" db="EMBL/GenBank/DDBJ databases">
        <title>Complete genome sequencing of Aequorivita sp. H23M31.</title>
        <authorList>
            <person name="Bae J.-W."/>
        </authorList>
    </citation>
    <scope>NUCLEOTIDE SEQUENCE [LARGE SCALE GENOMIC DNA]</scope>
    <source>
        <strain evidence="16 17">H23M31</strain>
    </source>
</reference>
<dbReference type="Pfam" id="PF14815">
    <property type="entry name" value="NUDIX_4"/>
    <property type="match status" value="1"/>
</dbReference>
<evidence type="ECO:0000256" key="4">
    <source>
        <dbReference type="ARBA" id="ARBA00012045"/>
    </source>
</evidence>
<evidence type="ECO:0000256" key="3">
    <source>
        <dbReference type="ARBA" id="ARBA00008343"/>
    </source>
</evidence>
<dbReference type="GO" id="GO:0000701">
    <property type="term" value="F:purine-specific mismatch base pair DNA N-glycosylase activity"/>
    <property type="evidence" value="ECO:0007669"/>
    <property type="project" value="UniProtKB-EC"/>
</dbReference>
<dbReference type="GO" id="GO:0006284">
    <property type="term" value="P:base-excision repair"/>
    <property type="evidence" value="ECO:0007669"/>
    <property type="project" value="UniProtKB-UniRule"/>
</dbReference>
<dbReference type="InterPro" id="IPR015797">
    <property type="entry name" value="NUDIX_hydrolase-like_dom_sf"/>
</dbReference>
<keyword evidence="10 14" id="KW-0408">Iron</keyword>
<evidence type="ECO:0000256" key="2">
    <source>
        <dbReference type="ARBA" id="ARBA00002933"/>
    </source>
</evidence>
<protein>
    <recommendedName>
        <fullName evidence="5 14">Adenine DNA glycosylase</fullName>
        <ecNumber evidence="4 14">3.2.2.31</ecNumber>
    </recommendedName>
</protein>
<dbReference type="GO" id="GO:0034039">
    <property type="term" value="F:8-oxo-7,8-dihydroguanine DNA N-glycosylase activity"/>
    <property type="evidence" value="ECO:0007669"/>
    <property type="project" value="TreeGrafter"/>
</dbReference>
<dbReference type="GO" id="GO:0051539">
    <property type="term" value="F:4 iron, 4 sulfur cluster binding"/>
    <property type="evidence" value="ECO:0007669"/>
    <property type="project" value="UniProtKB-UniRule"/>
</dbReference>
<dbReference type="NCBIfam" id="TIGR01084">
    <property type="entry name" value="mutY"/>
    <property type="match status" value="1"/>
</dbReference>
<gene>
    <name evidence="16" type="primary">mutY</name>
    <name evidence="16" type="ORF">EI546_11920</name>
</gene>
<proteinExistence type="inferred from homology"/>
<evidence type="ECO:0000259" key="15">
    <source>
        <dbReference type="SMART" id="SM00478"/>
    </source>
</evidence>
<keyword evidence="9" id="KW-0378">Hydrolase</keyword>
<dbReference type="CDD" id="cd03431">
    <property type="entry name" value="NUDIX_DNA_Glycosylase_C-MutY"/>
    <property type="match status" value="1"/>
</dbReference>
<dbReference type="InterPro" id="IPR029119">
    <property type="entry name" value="MutY_C"/>
</dbReference>
<evidence type="ECO:0000256" key="11">
    <source>
        <dbReference type="ARBA" id="ARBA00023014"/>
    </source>
</evidence>
<dbReference type="Gene3D" id="1.10.340.30">
    <property type="entry name" value="Hypothetical protein, domain 2"/>
    <property type="match status" value="1"/>
</dbReference>
<evidence type="ECO:0000313" key="17">
    <source>
        <dbReference type="Proteomes" id="UP000285517"/>
    </source>
</evidence>
<evidence type="ECO:0000256" key="13">
    <source>
        <dbReference type="ARBA" id="ARBA00023295"/>
    </source>
</evidence>
<dbReference type="CDD" id="cd00056">
    <property type="entry name" value="ENDO3c"/>
    <property type="match status" value="1"/>
</dbReference>
<dbReference type="EMBL" id="CP034951">
    <property type="protein sequence ID" value="QAA83248.1"/>
    <property type="molecule type" value="Genomic_DNA"/>
</dbReference>
<evidence type="ECO:0000256" key="12">
    <source>
        <dbReference type="ARBA" id="ARBA00023204"/>
    </source>
</evidence>
<dbReference type="AlphaFoldDB" id="A0A410G7H0"/>
<dbReference type="GO" id="GO:0035485">
    <property type="term" value="F:adenine/guanine mispair binding"/>
    <property type="evidence" value="ECO:0007669"/>
    <property type="project" value="TreeGrafter"/>
</dbReference>
<dbReference type="SUPFAM" id="SSF55811">
    <property type="entry name" value="Nudix"/>
    <property type="match status" value="1"/>
</dbReference>
<dbReference type="GO" id="GO:0006298">
    <property type="term" value="P:mismatch repair"/>
    <property type="evidence" value="ECO:0007669"/>
    <property type="project" value="TreeGrafter"/>
</dbReference>
<evidence type="ECO:0000256" key="14">
    <source>
        <dbReference type="RuleBase" id="RU365096"/>
    </source>
</evidence>
<organism evidence="16 17">
    <name type="scientific">Aequorivita ciconiae</name>
    <dbReference type="NCBI Taxonomy" id="2494375"/>
    <lineage>
        <taxon>Bacteria</taxon>
        <taxon>Pseudomonadati</taxon>
        <taxon>Bacteroidota</taxon>
        <taxon>Flavobacteriia</taxon>
        <taxon>Flavobacteriales</taxon>
        <taxon>Flavobacteriaceae</taxon>
        <taxon>Aequorivita</taxon>
    </lineage>
</organism>
<dbReference type="InterPro" id="IPR044298">
    <property type="entry name" value="MIG/MutY"/>
</dbReference>
<dbReference type="Pfam" id="PF00730">
    <property type="entry name" value="HhH-GPD"/>
    <property type="match status" value="1"/>
</dbReference>
<dbReference type="InterPro" id="IPR003265">
    <property type="entry name" value="HhH-GPD_domain"/>
</dbReference>
<evidence type="ECO:0000256" key="1">
    <source>
        <dbReference type="ARBA" id="ARBA00000843"/>
    </source>
</evidence>
<comment type="cofactor">
    <cofactor evidence="14">
        <name>[4Fe-4S] cluster</name>
        <dbReference type="ChEBI" id="CHEBI:49883"/>
    </cofactor>
    <text evidence="14">Binds 1 [4Fe-4S] cluster.</text>
</comment>
<keyword evidence="13 14" id="KW-0326">Glycosidase</keyword>
<name>A0A410G7H0_9FLAO</name>
<dbReference type="InterPro" id="IPR011257">
    <property type="entry name" value="DNA_glycosylase"/>
</dbReference>
<dbReference type="FunFam" id="1.10.340.30:FF:000002">
    <property type="entry name" value="Adenine DNA glycosylase"/>
    <property type="match status" value="1"/>
</dbReference>
<dbReference type="SMART" id="SM00478">
    <property type="entry name" value="ENDO3c"/>
    <property type="match status" value="1"/>
</dbReference>
<accession>A0A410G7H0</accession>
<feature type="domain" description="HhH-GPD" evidence="15">
    <location>
        <begin position="40"/>
        <end position="191"/>
    </location>
</feature>
<evidence type="ECO:0000256" key="10">
    <source>
        <dbReference type="ARBA" id="ARBA00023004"/>
    </source>
</evidence>
<evidence type="ECO:0000256" key="5">
    <source>
        <dbReference type="ARBA" id="ARBA00022023"/>
    </source>
</evidence>
<dbReference type="KEGG" id="aev:EI546_11920"/>
<comment type="similarity">
    <text evidence="3 14">Belongs to the Nth/MutY family.</text>
</comment>
<comment type="function">
    <text evidence="2">Adenine glycosylase active on G-A mispairs. MutY also corrects error-prone DNA synthesis past GO lesions which are due to the oxidatively damaged form of guanine: 7,8-dihydro-8-oxoguanine (8-oxo-dGTP).</text>
</comment>
<dbReference type="Pfam" id="PF00633">
    <property type="entry name" value="HHH"/>
    <property type="match status" value="1"/>
</dbReference>
<keyword evidence="8 14" id="KW-0227">DNA damage</keyword>
<dbReference type="GO" id="GO:0046872">
    <property type="term" value="F:metal ion binding"/>
    <property type="evidence" value="ECO:0007669"/>
    <property type="project" value="UniProtKB-UniRule"/>
</dbReference>
<dbReference type="Gene3D" id="3.90.79.10">
    <property type="entry name" value="Nucleoside Triphosphate Pyrophosphohydrolase"/>
    <property type="match status" value="1"/>
</dbReference>
<sequence>MPKTYAFFDTLLITWYLRHKRELPWRATKDPYKIWLSEIMLQQTRVVQGLPYYLKFIEAYPTVKDLAEAPESDVLKLWQGLGYYSRARNLHATAKMVSNEMNGIFPKTYKNLLKLKGVGDYTASAIASICFDEPEAVVDGNVYRVISRIFGIKTPINSTSGQKKFKELAQNLIDKNQPGTYNQAIMEFGAQYCVPQNPDCENCIFKNMCAAFQTETVSNLPVKIKAKPVKRRYFNYLVILANNERTILQQRLGKGIWHKLYEFPLIETLDEINLNELIALPEFHKQTKDLNIESVVLYNEKAVIHKLSHQHLNTRFWIVETSHLKKQAAVGEHDVSISEIDNYAVPVLIENFVSEFFENYG</sequence>
<dbReference type="EC" id="3.2.2.31" evidence="4 14"/>
<dbReference type="Proteomes" id="UP000285517">
    <property type="component" value="Chromosome"/>
</dbReference>
<keyword evidence="11" id="KW-0411">Iron-sulfur</keyword>
<evidence type="ECO:0000256" key="6">
    <source>
        <dbReference type="ARBA" id="ARBA00022485"/>
    </source>
</evidence>
<keyword evidence="7" id="KW-0479">Metal-binding</keyword>
<evidence type="ECO:0000256" key="9">
    <source>
        <dbReference type="ARBA" id="ARBA00022801"/>
    </source>
</evidence>
<dbReference type="SUPFAM" id="SSF48150">
    <property type="entry name" value="DNA-glycosylase"/>
    <property type="match status" value="1"/>
</dbReference>
<dbReference type="Gene3D" id="1.10.1670.10">
    <property type="entry name" value="Helix-hairpin-Helix base-excision DNA repair enzymes (C-terminal)"/>
    <property type="match status" value="1"/>
</dbReference>
<keyword evidence="6" id="KW-0004">4Fe-4S</keyword>
<comment type="catalytic activity">
    <reaction evidence="1 14">
        <text>Hydrolyzes free adenine bases from 7,8-dihydro-8-oxoguanine:adenine mismatched double-stranded DNA, leaving an apurinic site.</text>
        <dbReference type="EC" id="3.2.2.31"/>
    </reaction>
</comment>